<dbReference type="Gene3D" id="3.40.50.300">
    <property type="entry name" value="P-loop containing nucleotide triphosphate hydrolases"/>
    <property type="match status" value="1"/>
</dbReference>
<keyword evidence="5 7" id="KW-0342">GTP-binding</keyword>
<dbReference type="PANTHER" id="PTHR11259:SF1">
    <property type="entry name" value="RAS-RELATED GTP-BINDING PROTEIN"/>
    <property type="match status" value="1"/>
</dbReference>
<dbReference type="GO" id="GO:0009267">
    <property type="term" value="P:cellular response to starvation"/>
    <property type="evidence" value="ECO:0007669"/>
    <property type="project" value="TreeGrafter"/>
</dbReference>
<dbReference type="GO" id="GO:0005525">
    <property type="term" value="F:GTP binding"/>
    <property type="evidence" value="ECO:0007669"/>
    <property type="project" value="UniProtKB-UniRule"/>
</dbReference>
<evidence type="ECO:0000256" key="2">
    <source>
        <dbReference type="ARBA" id="ARBA00007756"/>
    </source>
</evidence>
<evidence type="ECO:0000256" key="5">
    <source>
        <dbReference type="ARBA" id="ARBA00023134"/>
    </source>
</evidence>
<keyword evidence="3" id="KW-0963">Cytoplasm</keyword>
<organism evidence="8">
    <name type="scientific">Soboliphyme baturini</name>
    <dbReference type="NCBI Taxonomy" id="241478"/>
    <lineage>
        <taxon>Eukaryota</taxon>
        <taxon>Metazoa</taxon>
        <taxon>Ecdysozoa</taxon>
        <taxon>Nematoda</taxon>
        <taxon>Enoplea</taxon>
        <taxon>Dorylaimia</taxon>
        <taxon>Dioctophymatida</taxon>
        <taxon>Dioctophymatoidea</taxon>
        <taxon>Soboliphymatidae</taxon>
        <taxon>Soboliphyme</taxon>
    </lineage>
</organism>
<dbReference type="GO" id="GO:1990131">
    <property type="term" value="C:Gtr1-Gtr2 GTPase complex"/>
    <property type="evidence" value="ECO:0007669"/>
    <property type="project" value="TreeGrafter"/>
</dbReference>
<evidence type="ECO:0000256" key="3">
    <source>
        <dbReference type="ARBA" id="ARBA00022490"/>
    </source>
</evidence>
<dbReference type="Pfam" id="PF04670">
    <property type="entry name" value="Gtr1_RagA"/>
    <property type="match status" value="1"/>
</dbReference>
<dbReference type="AlphaFoldDB" id="A0A183ILX2"/>
<dbReference type="GO" id="GO:1904263">
    <property type="term" value="P:positive regulation of TORC1 signaling"/>
    <property type="evidence" value="ECO:0007669"/>
    <property type="project" value="TreeGrafter"/>
</dbReference>
<accession>A0A183ILX2</accession>
<comment type="subcellular location">
    <subcellularLocation>
        <location evidence="1">Cytoplasm</location>
    </subcellularLocation>
</comment>
<dbReference type="Gene3D" id="3.30.450.190">
    <property type="match status" value="1"/>
</dbReference>
<dbReference type="GO" id="GO:0005764">
    <property type="term" value="C:lysosome"/>
    <property type="evidence" value="ECO:0007669"/>
    <property type="project" value="TreeGrafter"/>
</dbReference>
<dbReference type="GO" id="GO:0010507">
    <property type="term" value="P:negative regulation of autophagy"/>
    <property type="evidence" value="ECO:0007669"/>
    <property type="project" value="TreeGrafter"/>
</dbReference>
<keyword evidence="4 7" id="KW-0547">Nucleotide-binding</keyword>
<comment type="similarity">
    <text evidence="2 7">Belongs to the GTR/RAG GTP-binding protein family.</text>
</comment>
<sequence>LPLKCSRSNISRVQAVRKLLRFKESPISISRNCHVVDVSKTSVVYIQVFGERQDDLTKLSKPLEITCFRTSIWDETLYKAWSSIVYKLVPNVQQLEASLEKFGAIIDADEVLLFEKATFLVISHCQRKAHKDVHRFEKLSNFIKQFKLSCSKLGTHFSSMEILNSNFAAYIDDFTANTYVLVVLSDSSVCM</sequence>
<protein>
    <submittedName>
        <fullName evidence="8">THAP-type domain-containing protein</fullName>
    </submittedName>
</protein>
<name>A0A183ILX2_9BILA</name>
<dbReference type="GO" id="GO:0003924">
    <property type="term" value="F:GTPase activity"/>
    <property type="evidence" value="ECO:0007669"/>
    <property type="project" value="TreeGrafter"/>
</dbReference>
<dbReference type="InterPro" id="IPR006762">
    <property type="entry name" value="Gtr1_RagA"/>
</dbReference>
<evidence type="ECO:0000313" key="8">
    <source>
        <dbReference type="WBParaSite" id="SBAD_0000481301-mRNA-1"/>
    </source>
</evidence>
<dbReference type="FunFam" id="3.30.450.190:FF:000002">
    <property type="entry name" value="Ras-related GTP-binding protein A"/>
    <property type="match status" value="1"/>
</dbReference>
<dbReference type="PANTHER" id="PTHR11259">
    <property type="entry name" value="RAS-RELATED GTP BINDING RAG/GTR YEAST"/>
    <property type="match status" value="1"/>
</dbReference>
<dbReference type="InterPro" id="IPR027417">
    <property type="entry name" value="P-loop_NTPase"/>
</dbReference>
<evidence type="ECO:0000256" key="1">
    <source>
        <dbReference type="ARBA" id="ARBA00004496"/>
    </source>
</evidence>
<dbReference type="WBParaSite" id="SBAD_0000481301-mRNA-1">
    <property type="protein sequence ID" value="SBAD_0000481301-mRNA-1"/>
    <property type="gene ID" value="SBAD_0000481301"/>
</dbReference>
<comment type="catalytic activity">
    <reaction evidence="6">
        <text>GTP + H2O = GDP + phosphate + H(+)</text>
        <dbReference type="Rhea" id="RHEA:19669"/>
        <dbReference type="ChEBI" id="CHEBI:15377"/>
        <dbReference type="ChEBI" id="CHEBI:15378"/>
        <dbReference type="ChEBI" id="CHEBI:37565"/>
        <dbReference type="ChEBI" id="CHEBI:43474"/>
        <dbReference type="ChEBI" id="CHEBI:58189"/>
    </reaction>
    <physiologicalReaction direction="left-to-right" evidence="6">
        <dbReference type="Rhea" id="RHEA:19670"/>
    </physiologicalReaction>
</comment>
<evidence type="ECO:0000256" key="7">
    <source>
        <dbReference type="RuleBase" id="RU367014"/>
    </source>
</evidence>
<evidence type="ECO:0000256" key="6">
    <source>
        <dbReference type="ARBA" id="ARBA00049117"/>
    </source>
</evidence>
<dbReference type="GO" id="GO:0005634">
    <property type="term" value="C:nucleus"/>
    <property type="evidence" value="ECO:0007669"/>
    <property type="project" value="TreeGrafter"/>
</dbReference>
<evidence type="ECO:0000256" key="4">
    <source>
        <dbReference type="ARBA" id="ARBA00022741"/>
    </source>
</evidence>
<proteinExistence type="inferred from homology"/>
<reference evidence="8" key="1">
    <citation type="submission" date="2016-06" db="UniProtKB">
        <authorList>
            <consortium name="WormBaseParasite"/>
        </authorList>
    </citation>
    <scope>IDENTIFICATION</scope>
</reference>